<name>A0A844GLK8_9FIRM</name>
<keyword evidence="1" id="KW-0732">Signal</keyword>
<dbReference type="PANTHER" id="PTHR45661:SF3">
    <property type="entry name" value="IG-LIKE DOMAIN-CONTAINING PROTEIN"/>
    <property type="match status" value="1"/>
</dbReference>
<accession>A0A844GLK8</accession>
<comment type="caution">
    <text evidence="2">The sequence shown here is derived from an EMBL/GenBank/DDBJ whole genome shotgun (WGS) entry which is preliminary data.</text>
</comment>
<reference evidence="2 3" key="1">
    <citation type="submission" date="2019-11" db="EMBL/GenBank/DDBJ databases">
        <title>Draft genome sequence of Blautia luti DSM 14534T, isolated from human stool.</title>
        <authorList>
            <person name="Ortiz R."/>
            <person name="Melis-Arcos F."/>
            <person name="Covarrubias P."/>
            <person name="Cardenas J.P."/>
            <person name="Perez-Donoso J."/>
            <person name="Almonacid D."/>
        </authorList>
    </citation>
    <scope>NUCLEOTIDE SEQUENCE [LARGE SCALE GENOMIC DNA]</scope>
    <source>
        <strain evidence="2 3">DSM 14534</strain>
    </source>
</reference>
<dbReference type="PANTHER" id="PTHR45661">
    <property type="entry name" value="SURFACE ANTIGEN"/>
    <property type="match status" value="1"/>
</dbReference>
<dbReference type="EMBL" id="WMBC01000004">
    <property type="protein sequence ID" value="MTD60904.1"/>
    <property type="molecule type" value="Genomic_DNA"/>
</dbReference>
<dbReference type="InterPro" id="IPR053139">
    <property type="entry name" value="Surface_bspA-like"/>
</dbReference>
<feature type="chain" id="PRO_5032270881" evidence="1">
    <location>
        <begin position="28"/>
        <end position="944"/>
    </location>
</feature>
<dbReference type="Gene3D" id="3.80.10.10">
    <property type="entry name" value="Ribonuclease Inhibitor"/>
    <property type="match status" value="4"/>
</dbReference>
<dbReference type="Pfam" id="PF13306">
    <property type="entry name" value="LRR_5"/>
    <property type="match status" value="5"/>
</dbReference>
<dbReference type="InterPro" id="IPR032675">
    <property type="entry name" value="LRR_dom_sf"/>
</dbReference>
<sequence length="944" mass="101919">MKKKKFLINCMCCLALAVGTGGVSTMASDLNVEFTADEGNAVDDTDISAFSEGEEIGDDATQPQDIGIVEDETEDRETENEEFEDTVLPAAASDDFEIEDGVLVKYHGTERDVLVVPDNVTTIGLRAFSTAYARKIVLGENVKVIESEGFAGSGVHIVEMPYVTTIESEAFRNCGSLEKVEFGNELKTIDYNAFENCENLGGELTIPESVTKIGDYAFCNTRIEKVTFLCTDITYGVSIFSRNDSLKEMYIYGGTLPSWRTSAPWSTESLEKVYIGSNVKSLGYHAFSRCAKLQDVTIEPGQYDTIGFATFSGCTSLKHIVIPDNIKKIEDSAFSETGLEEIDLNQVTELGGGSFMSCKSLSSVKWDHVTSVGQGCFLGCKSIKELVLPQTLVSMCSDSFWNESSLEKLTVTGKDTELLLGAFDECENLKVIDVQAAKKVEGYLPNSTGWTLLIGNDVAEIGRISGDVQSLVINGDENLNLNQNAFNGITALKSVHISGKVTLSDYCFSGCENLADVTFENGPAVIGRGAFAGDKSITELILPEGVTEIDVDAFKEMTALKELIVPDSVTILQRGFLRNSGVEKLTVPHLGEDGRIGKPEELPGLKEITIKNGKISSLAFEGYTNLKSVVLGDKVTEIGHRAFLNCPALNKVTVPASVKNIGEYAFGTKAVKRVEGNRVYYDKYEPAFPKEKFKLSGYADTAAEKYAESTEGIEFIDLGGTVRSFKVTVSKSSVIYNGKSQEIGVTVKQGSKTLKKNTDYTVTYKNNKNIGTATITVTGKGKYKGITAKATFKITLPEKQKVTVSKITYRVTNAAVNGKGTVSVKGITDKKTRTSLTIGKTVKIGGVSYKITGIDSSAFANASKLKSVTIGSNVRRIGAKAFYNCKSLAKVIVNTSKLTDKNVGANAFKGIKATCTFKVPKAKISAYKKLFKAKGAGAKTKVTG</sequence>
<gene>
    <name evidence="2" type="ORF">GKZ57_06370</name>
</gene>
<proteinExistence type="predicted"/>
<evidence type="ECO:0000313" key="2">
    <source>
        <dbReference type="EMBL" id="MTD60904.1"/>
    </source>
</evidence>
<organism evidence="2 3">
    <name type="scientific">Blautia luti DSM 14534 = JCM 17040</name>
    <dbReference type="NCBI Taxonomy" id="649762"/>
    <lineage>
        <taxon>Bacteria</taxon>
        <taxon>Bacillati</taxon>
        <taxon>Bacillota</taxon>
        <taxon>Clostridia</taxon>
        <taxon>Lachnospirales</taxon>
        <taxon>Lachnospiraceae</taxon>
        <taxon>Blautia</taxon>
    </lineage>
</organism>
<protein>
    <submittedName>
        <fullName evidence="2">Leucine-rich repeat protein</fullName>
    </submittedName>
</protein>
<evidence type="ECO:0000313" key="3">
    <source>
        <dbReference type="Proteomes" id="UP000437824"/>
    </source>
</evidence>
<feature type="signal peptide" evidence="1">
    <location>
        <begin position="1"/>
        <end position="27"/>
    </location>
</feature>
<evidence type="ECO:0000256" key="1">
    <source>
        <dbReference type="SAM" id="SignalP"/>
    </source>
</evidence>
<dbReference type="InterPro" id="IPR026906">
    <property type="entry name" value="LRR_5"/>
</dbReference>
<dbReference type="Proteomes" id="UP000437824">
    <property type="component" value="Unassembled WGS sequence"/>
</dbReference>
<dbReference type="AlphaFoldDB" id="A0A844GLK8"/>
<dbReference type="SUPFAM" id="SSF52058">
    <property type="entry name" value="L domain-like"/>
    <property type="match status" value="2"/>
</dbReference>
<dbReference type="RefSeq" id="WP_154780079.1">
    <property type="nucleotide sequence ID" value="NZ_WMBC01000004.1"/>
</dbReference>